<sequence length="769" mass="80303">MNSGNADTGSADNSSGSVEAPFGSWSSPLTALAVASGSPRFGELAHIGSDVIWAESRPGYDRSGVVFVSHPDTVMNQELLPGAKISARTRVNEYGGGAFWVHGDPRSDGRVYWVDAASEGLLWAGSDAYARELLLWPLVGSEGVPSVRYASGVVTPDGNWVICERESAQTTVGSPNLAAAGVLADGVPADGVLADGAVANELVAIRTTPAPPVVIVGEGQPGSGDFTAAPTLSPDGLSLAWLRWDHPDMPWDAAELWAADVKYGGRKSIAITQPRRVAGGLPGGQARGLTRAVSVSLPKWSPDGYLWWCDDSTDWWHLYRSAAPGTPEAASGDYLAPLIADAQEEVGEPRWVAGGSRYGFTSDGTVVFAAKSGGFDSLWSYNPATAQRLPLPGPGFTCIDSVSVNGSSVAVIAGLKDRPSSVWHVDLATGVATDLRAIPEGAPPSAADSPAAAPSAAPAAASGAAPLSADWVSTPQAISFPTGSQEGGLVQAHALFYPPQSPRFHGTDGESPPLLVRIHGGPTASARAEFSPSLLFWTSRGFAVADVNYRGSTGFGREYRDQLRGEWGVADVQDCIAAARFLAEQGLVDPSRCVIRGGSAGGFTALAALCFQQDWGFDGTFVAACSLYGVTDLAALAADTHKFESRYLDGLVGPLPEQAATYQARSPLFHADHLSRPVLLLQGADDKVVPPAQAEVLVTALQQNQVPHAYVLFQGEGHGFLLRETVVNALETELAFYGEVLGFQPDGKPPAVEKLAGWPVAPSSGRMGT</sequence>
<dbReference type="EMBL" id="CAFBPW010000338">
    <property type="protein sequence ID" value="CAB5041610.1"/>
    <property type="molecule type" value="Genomic_DNA"/>
</dbReference>
<dbReference type="GO" id="GO:0008236">
    <property type="term" value="F:serine-type peptidase activity"/>
    <property type="evidence" value="ECO:0007669"/>
    <property type="project" value="InterPro"/>
</dbReference>
<feature type="domain" description="Peptidase S9 prolyl oligopeptidase catalytic" evidence="1">
    <location>
        <begin position="530"/>
        <end position="742"/>
    </location>
</feature>
<accession>A0A6J7SMW5</accession>
<dbReference type="PANTHER" id="PTHR43056:SF5">
    <property type="entry name" value="PEPTIDASE S9 PROLYL OLIGOPEPTIDASE CATALYTIC DOMAIN-CONTAINING PROTEIN"/>
    <property type="match status" value="1"/>
</dbReference>
<evidence type="ECO:0000259" key="1">
    <source>
        <dbReference type="Pfam" id="PF00326"/>
    </source>
</evidence>
<reference evidence="2" key="1">
    <citation type="submission" date="2020-05" db="EMBL/GenBank/DDBJ databases">
        <authorList>
            <person name="Chiriac C."/>
            <person name="Salcher M."/>
            <person name="Ghai R."/>
            <person name="Kavagutti S V."/>
        </authorList>
    </citation>
    <scope>NUCLEOTIDE SEQUENCE</scope>
</reference>
<dbReference type="InterPro" id="IPR050585">
    <property type="entry name" value="Xaa-Pro_dipeptidyl-ppase/CocE"/>
</dbReference>
<dbReference type="Pfam" id="PF00326">
    <property type="entry name" value="Peptidase_S9"/>
    <property type="match status" value="1"/>
</dbReference>
<name>A0A6J7SMW5_9ZZZZ</name>
<dbReference type="GO" id="GO:0006508">
    <property type="term" value="P:proteolysis"/>
    <property type="evidence" value="ECO:0007669"/>
    <property type="project" value="InterPro"/>
</dbReference>
<organism evidence="2">
    <name type="scientific">freshwater metagenome</name>
    <dbReference type="NCBI Taxonomy" id="449393"/>
    <lineage>
        <taxon>unclassified sequences</taxon>
        <taxon>metagenomes</taxon>
        <taxon>ecological metagenomes</taxon>
    </lineage>
</organism>
<protein>
    <submittedName>
        <fullName evidence="2">Unannotated protein</fullName>
    </submittedName>
</protein>
<dbReference type="Gene3D" id="3.40.50.1820">
    <property type="entry name" value="alpha/beta hydrolase"/>
    <property type="match status" value="1"/>
</dbReference>
<proteinExistence type="predicted"/>
<dbReference type="InterPro" id="IPR029058">
    <property type="entry name" value="AB_hydrolase_fold"/>
</dbReference>
<evidence type="ECO:0000313" key="2">
    <source>
        <dbReference type="EMBL" id="CAB5041610.1"/>
    </source>
</evidence>
<dbReference type="PANTHER" id="PTHR43056">
    <property type="entry name" value="PEPTIDASE S9 PROLYL OLIGOPEPTIDASE"/>
    <property type="match status" value="1"/>
</dbReference>
<dbReference type="SUPFAM" id="SSF53474">
    <property type="entry name" value="alpha/beta-Hydrolases"/>
    <property type="match status" value="1"/>
</dbReference>
<dbReference type="AlphaFoldDB" id="A0A6J7SMW5"/>
<dbReference type="InterPro" id="IPR001375">
    <property type="entry name" value="Peptidase_S9_cat"/>
</dbReference>
<gene>
    <name evidence="2" type="ORF">UFOPK4173_01996</name>
</gene>
<dbReference type="SUPFAM" id="SSF82171">
    <property type="entry name" value="DPP6 N-terminal domain-like"/>
    <property type="match status" value="1"/>
</dbReference>